<sequence length="223" mass="24944">MDNREKKRMQLKREEAESEALTAKMIREVKEGNKKIRATEKKRKKDEMIAIAPAAKKTREPNKKKRKKSGNKKKKTKDFEEKTGGLSRALAKGGTDLSSNGLIKFKNAYDEATATILSHELNSIKDSDFNNSGDATSSVVIVGEFPTNDDTTQLGPFLARCIEVTKSVNLERQGKTTAFTDLLKGQKYKDLKAKKLHSDSKFTHNIYKPEFDIPDSSFLVAGS</sequence>
<evidence type="ECO:0000256" key="1">
    <source>
        <dbReference type="SAM" id="MobiDB-lite"/>
    </source>
</evidence>
<feature type="region of interest" description="Disordered" evidence="1">
    <location>
        <begin position="31"/>
        <end position="91"/>
    </location>
</feature>
<organism evidence="2 3">
    <name type="scientific">Fragilariopsis cylindrus CCMP1102</name>
    <dbReference type="NCBI Taxonomy" id="635003"/>
    <lineage>
        <taxon>Eukaryota</taxon>
        <taxon>Sar</taxon>
        <taxon>Stramenopiles</taxon>
        <taxon>Ochrophyta</taxon>
        <taxon>Bacillariophyta</taxon>
        <taxon>Bacillariophyceae</taxon>
        <taxon>Bacillariophycidae</taxon>
        <taxon>Bacillariales</taxon>
        <taxon>Bacillariaceae</taxon>
        <taxon>Fragilariopsis</taxon>
    </lineage>
</organism>
<protein>
    <submittedName>
        <fullName evidence="2">Uncharacterized protein</fullName>
    </submittedName>
</protein>
<dbReference type="Proteomes" id="UP000095751">
    <property type="component" value="Unassembled WGS sequence"/>
</dbReference>
<gene>
    <name evidence="2" type="ORF">FRACYDRAFT_234364</name>
</gene>
<feature type="compositionally biased region" description="Basic residues" evidence="1">
    <location>
        <begin position="62"/>
        <end position="76"/>
    </location>
</feature>
<dbReference type="EMBL" id="KV784354">
    <property type="protein sequence ID" value="OEU20733.1"/>
    <property type="molecule type" value="Genomic_DNA"/>
</dbReference>
<feature type="compositionally biased region" description="Basic residues" evidence="1">
    <location>
        <begin position="1"/>
        <end position="10"/>
    </location>
</feature>
<evidence type="ECO:0000313" key="2">
    <source>
        <dbReference type="EMBL" id="OEU20733.1"/>
    </source>
</evidence>
<dbReference type="InParanoid" id="A0A1E7FSB9"/>
<evidence type="ECO:0000313" key="3">
    <source>
        <dbReference type="Proteomes" id="UP000095751"/>
    </source>
</evidence>
<proteinExistence type="predicted"/>
<reference evidence="2 3" key="1">
    <citation type="submission" date="2016-09" db="EMBL/GenBank/DDBJ databases">
        <title>Extensive genetic diversity and differential bi-allelic expression allows diatom success in the polar Southern Ocean.</title>
        <authorList>
            <consortium name="DOE Joint Genome Institute"/>
            <person name="Mock T."/>
            <person name="Otillar R.P."/>
            <person name="Strauss J."/>
            <person name="Dupont C."/>
            <person name="Frickenhaus S."/>
            <person name="Maumus F."/>
            <person name="Mcmullan M."/>
            <person name="Sanges R."/>
            <person name="Schmutz J."/>
            <person name="Toseland A."/>
            <person name="Valas R."/>
            <person name="Veluchamy A."/>
            <person name="Ward B.J."/>
            <person name="Allen A."/>
            <person name="Barry K."/>
            <person name="Falciatore A."/>
            <person name="Ferrante M."/>
            <person name="Fortunato A.E."/>
            <person name="Gloeckner G."/>
            <person name="Gruber A."/>
            <person name="Hipkin R."/>
            <person name="Janech M."/>
            <person name="Kroth P."/>
            <person name="Leese F."/>
            <person name="Lindquist E."/>
            <person name="Lyon B.R."/>
            <person name="Martin J."/>
            <person name="Mayer C."/>
            <person name="Parker M."/>
            <person name="Quesneville H."/>
            <person name="Raymond J."/>
            <person name="Uhlig C."/>
            <person name="Valentin K.U."/>
            <person name="Worden A.Z."/>
            <person name="Armbrust E.V."/>
            <person name="Bowler C."/>
            <person name="Green B."/>
            <person name="Moulton V."/>
            <person name="Van Oosterhout C."/>
            <person name="Grigoriev I."/>
        </authorList>
    </citation>
    <scope>NUCLEOTIDE SEQUENCE [LARGE SCALE GENOMIC DNA]</scope>
    <source>
        <strain evidence="2 3">CCMP1102</strain>
    </source>
</reference>
<name>A0A1E7FSB9_9STRA</name>
<dbReference type="AlphaFoldDB" id="A0A1E7FSB9"/>
<feature type="region of interest" description="Disordered" evidence="1">
    <location>
        <begin position="1"/>
        <end position="20"/>
    </location>
</feature>
<accession>A0A1E7FSB9</accession>
<keyword evidence="3" id="KW-1185">Reference proteome</keyword>
<dbReference type="KEGG" id="fcy:FRACYDRAFT_234364"/>